<feature type="region of interest" description="Disordered" evidence="1">
    <location>
        <begin position="82"/>
        <end position="106"/>
    </location>
</feature>
<feature type="compositionally biased region" description="Pro residues" evidence="1">
    <location>
        <begin position="134"/>
        <end position="150"/>
    </location>
</feature>
<feature type="compositionally biased region" description="Gly residues" evidence="1">
    <location>
        <begin position="84"/>
        <end position="96"/>
    </location>
</feature>
<keyword evidence="3" id="KW-1185">Reference proteome</keyword>
<dbReference type="EMBL" id="NAJQ01000672">
    <property type="protein sequence ID" value="TKA66129.1"/>
    <property type="molecule type" value="Genomic_DNA"/>
</dbReference>
<protein>
    <submittedName>
        <fullName evidence="2">Uncharacterized protein</fullName>
    </submittedName>
</protein>
<dbReference type="Proteomes" id="UP000309340">
    <property type="component" value="Unassembled WGS sequence"/>
</dbReference>
<accession>A0A4V5NE73</accession>
<feature type="region of interest" description="Disordered" evidence="1">
    <location>
        <begin position="256"/>
        <end position="283"/>
    </location>
</feature>
<comment type="caution">
    <text evidence="2">The sequence shown here is derived from an EMBL/GenBank/DDBJ whole genome shotgun (WGS) entry which is preliminary data.</text>
</comment>
<proteinExistence type="predicted"/>
<reference evidence="2 3" key="1">
    <citation type="submission" date="2017-03" db="EMBL/GenBank/DDBJ databases">
        <title>Genomes of endolithic fungi from Antarctica.</title>
        <authorList>
            <person name="Coleine C."/>
            <person name="Masonjones S."/>
            <person name="Stajich J.E."/>
        </authorList>
    </citation>
    <scope>NUCLEOTIDE SEQUENCE [LARGE SCALE GENOMIC DNA]</scope>
    <source>
        <strain evidence="2 3">CCFEE 5184</strain>
    </source>
</reference>
<sequence>MPDFANHYAVLGLSIAASREEVYEPYRRCLREAEEEEEVAPRVRESEGAVGAEVDVEEEVRPRVAADEALRGALVAKKKELSGSVGGEGGGGGGENGDAMKDIKPKATSLPPCLEALISFFSTATKIDSRDPYTTPPPPPTTDTPSPPTTPLYLYSQQQEEEKEEDYYWHHPTSSAILARNRLTDAITILSHPVKKKVYDRTFINSLQKYEGCRIAELDNNADEGAGRGAQAKQLQLQHRKNLALARASHWRSSLLHSHERASSSSSSSGRHDEEREEFGRVRSLRGTNARERGICGVASGMCGEVLGGFVEGMEM</sequence>
<evidence type="ECO:0000313" key="2">
    <source>
        <dbReference type="EMBL" id="TKA66129.1"/>
    </source>
</evidence>
<evidence type="ECO:0000313" key="3">
    <source>
        <dbReference type="Proteomes" id="UP000309340"/>
    </source>
</evidence>
<name>A0A4V5NE73_9PEZI</name>
<feature type="region of interest" description="Disordered" evidence="1">
    <location>
        <begin position="127"/>
        <end position="152"/>
    </location>
</feature>
<gene>
    <name evidence="2" type="ORF">B0A55_09696</name>
</gene>
<feature type="compositionally biased region" description="Basic and acidic residues" evidence="1">
    <location>
        <begin position="270"/>
        <end position="281"/>
    </location>
</feature>
<dbReference type="AlphaFoldDB" id="A0A4V5NE73"/>
<evidence type="ECO:0000256" key="1">
    <source>
        <dbReference type="SAM" id="MobiDB-lite"/>
    </source>
</evidence>
<organism evidence="2 3">
    <name type="scientific">Friedmanniomyces simplex</name>
    <dbReference type="NCBI Taxonomy" id="329884"/>
    <lineage>
        <taxon>Eukaryota</taxon>
        <taxon>Fungi</taxon>
        <taxon>Dikarya</taxon>
        <taxon>Ascomycota</taxon>
        <taxon>Pezizomycotina</taxon>
        <taxon>Dothideomycetes</taxon>
        <taxon>Dothideomycetidae</taxon>
        <taxon>Mycosphaerellales</taxon>
        <taxon>Teratosphaeriaceae</taxon>
        <taxon>Friedmanniomyces</taxon>
    </lineage>
</organism>
<dbReference type="OrthoDB" id="3882808at2759"/>